<evidence type="ECO:0000313" key="2">
    <source>
        <dbReference type="Proteomes" id="UP001230188"/>
    </source>
</evidence>
<proteinExistence type="predicted"/>
<dbReference type="AlphaFoldDB" id="A0AAD7U8S4"/>
<gene>
    <name evidence="1" type="ORF">CTAYLR_000693</name>
</gene>
<reference evidence="1" key="1">
    <citation type="submission" date="2023-01" db="EMBL/GenBank/DDBJ databases">
        <title>Metagenome sequencing of chrysophaentin producing Chrysophaeum taylorii.</title>
        <authorList>
            <person name="Davison J."/>
            <person name="Bewley C."/>
        </authorList>
    </citation>
    <scope>NUCLEOTIDE SEQUENCE</scope>
    <source>
        <strain evidence="1">NIES-1699</strain>
    </source>
</reference>
<dbReference type="Proteomes" id="UP001230188">
    <property type="component" value="Unassembled WGS sequence"/>
</dbReference>
<keyword evidence="2" id="KW-1185">Reference proteome</keyword>
<comment type="caution">
    <text evidence="1">The sequence shown here is derived from an EMBL/GenBank/DDBJ whole genome shotgun (WGS) entry which is preliminary data.</text>
</comment>
<sequence length="247" mass="27526">MLLLLLGLAWGFSPEVRRVETRLLRATVDDAEYTRQQLAARQASYEAARRQAAQTHTLDVPALDSLPFIEVIQDGCVATLGATPRTRASVYAIYDAEKRLAHVGKSRDARQSLRIVLARQPDLCHFVRVYHVEKPSRTFLDVVVAAWAASQPLGNDGAEGQRAWEAALDVKPFMTEEDCRDLEEKKTRGKEALAYKAVARRYEQQKLQALQARGLDVKSFVFDPKLKGQGLLDLKPATAPDDSVPSK</sequence>
<organism evidence="1 2">
    <name type="scientific">Chrysophaeum taylorii</name>
    <dbReference type="NCBI Taxonomy" id="2483200"/>
    <lineage>
        <taxon>Eukaryota</taxon>
        <taxon>Sar</taxon>
        <taxon>Stramenopiles</taxon>
        <taxon>Ochrophyta</taxon>
        <taxon>Pelagophyceae</taxon>
        <taxon>Pelagomonadales</taxon>
        <taxon>Pelagomonadaceae</taxon>
        <taxon>Chrysophaeum</taxon>
    </lineage>
</organism>
<protein>
    <recommendedName>
        <fullName evidence="3">GIY-YIG nuclease family protein</fullName>
    </recommendedName>
</protein>
<evidence type="ECO:0008006" key="3">
    <source>
        <dbReference type="Google" id="ProtNLM"/>
    </source>
</evidence>
<name>A0AAD7U8S4_9STRA</name>
<dbReference type="EMBL" id="JAQMWT010000524">
    <property type="protein sequence ID" value="KAJ8600362.1"/>
    <property type="molecule type" value="Genomic_DNA"/>
</dbReference>
<evidence type="ECO:0000313" key="1">
    <source>
        <dbReference type="EMBL" id="KAJ8600362.1"/>
    </source>
</evidence>
<accession>A0AAD7U8S4</accession>